<dbReference type="InterPro" id="IPR000283">
    <property type="entry name" value="NADH_UbQ_OxRdtase_75kDa_su_CS"/>
</dbReference>
<comment type="catalytic activity">
    <reaction evidence="14 15">
        <text>a quinone + NADH + 5 H(+)(in) = a quinol + NAD(+) + 4 H(+)(out)</text>
        <dbReference type="Rhea" id="RHEA:57888"/>
        <dbReference type="ChEBI" id="CHEBI:15378"/>
        <dbReference type="ChEBI" id="CHEBI:24646"/>
        <dbReference type="ChEBI" id="CHEBI:57540"/>
        <dbReference type="ChEBI" id="CHEBI:57945"/>
        <dbReference type="ChEBI" id="CHEBI:132124"/>
    </reaction>
</comment>
<evidence type="ECO:0000259" key="16">
    <source>
        <dbReference type="PROSITE" id="PS51085"/>
    </source>
</evidence>
<dbReference type="FunFam" id="2.20.25.90:FF:000003">
    <property type="entry name" value="NADH-quinone oxidoreductase"/>
    <property type="match status" value="1"/>
</dbReference>
<evidence type="ECO:0000259" key="18">
    <source>
        <dbReference type="PROSITE" id="PS51839"/>
    </source>
</evidence>
<evidence type="ECO:0000256" key="6">
    <source>
        <dbReference type="ARBA" id="ARBA00022719"/>
    </source>
</evidence>
<keyword evidence="10 15" id="KW-0411">Iron-sulfur</keyword>
<evidence type="ECO:0000256" key="5">
    <source>
        <dbReference type="ARBA" id="ARBA00022714"/>
    </source>
</evidence>
<dbReference type="GO" id="GO:0016020">
    <property type="term" value="C:membrane"/>
    <property type="evidence" value="ECO:0007669"/>
    <property type="project" value="InterPro"/>
</dbReference>
<dbReference type="SMART" id="SM00926">
    <property type="entry name" value="Molybdop_Fe4S4"/>
    <property type="match status" value="1"/>
</dbReference>
<feature type="domain" description="4Fe-4S Mo/W bis-MGD-type" evidence="17">
    <location>
        <begin position="221"/>
        <end position="277"/>
    </location>
</feature>
<dbReference type="SUPFAM" id="SSF54292">
    <property type="entry name" value="2Fe-2S ferredoxin-like"/>
    <property type="match status" value="1"/>
</dbReference>
<dbReference type="InterPro" id="IPR006656">
    <property type="entry name" value="Mopterin_OxRdtase"/>
</dbReference>
<dbReference type="GO" id="GO:0003954">
    <property type="term" value="F:NADH dehydrogenase activity"/>
    <property type="evidence" value="ECO:0007669"/>
    <property type="project" value="TreeGrafter"/>
</dbReference>
<dbReference type="SMART" id="SM00929">
    <property type="entry name" value="NADH-G_4Fe-4S_3"/>
    <property type="match status" value="1"/>
</dbReference>
<protein>
    <recommendedName>
        <fullName evidence="15">NADH-quinone oxidoreductase</fullName>
        <ecNumber evidence="15">7.1.1.-</ecNumber>
    </recommendedName>
</protein>
<dbReference type="GO" id="GO:0051537">
    <property type="term" value="F:2 iron, 2 sulfur cluster binding"/>
    <property type="evidence" value="ECO:0007669"/>
    <property type="project" value="UniProtKB-UniRule"/>
</dbReference>
<dbReference type="PROSITE" id="PS51085">
    <property type="entry name" value="2FE2S_FER_2"/>
    <property type="match status" value="1"/>
</dbReference>
<sequence>MVTIYIDNIAHTVKNNNNLLHTCLSLGYDIPYFCWHPILGSVGACRQCAIKQYSCYQKKTGKIIMSCMTPVEDGICISINDEEAKQFRAKIIELLMINHPHDCPICEEGGNCHLQDMTVMSGHINRKYRFTKRTHYNQYLGPFIKHEMNRCITCYRCTRYYNDYADGTDFGVFGTHNNIYFGRINDGKLNNEFSGNLIEICPTGVFTDKTSSENYTRKWDLQYAPSICMQCSLGCNIIAGERHGKIQRIENRYNGMINHYFLCDRGRFGYGYVNRIDRPYQPQILINNKLHKISAVDAITYAANIIKYSNKIIGIGSPRASIESNYTLQKLVGKNNFFSGLSNIEHQQNNCIINILEKSGIYTPSMREIESYDAIYIAGENITKTGPRIALAIRQAIKYKKTVFAQSHDIYDWHNTAILNIGQNIKYPLIITSIDNTNLDDIALLSYKGSIIDQAKLAFTIANIIDHKAPSITNTTNNIKKKAEFIAQILLKSKHPLIISGSSNGNVNIIQSAANIALALKKQKIDVGITYIPGEANSIGLGLMNAPSLDDAIQTTIDQKVDTAIIMENDLYRHGDMDVIDNALKKIKNLIVIDHCNTSIINKANLILSSAAFTEGTGTVINNEGRAQRYFQVYNPSYYNPDIIIKNSWSWLFCLHSKITTDKINWSYFDHILQECSKEMSQFSDIIKTAPNASYRINGQKVPRTPNCYSGRTALLSNIQIHEPGQPKDNDSYFAFSMEGNNNYNANTQQIPFVWAPGWNSPQAWNKFQNEIGKNLHFGDPGIRLFKSTVMQLKYFNNIPPSINLNHKNQRIIVAYYHLFGNDETSQKSMIIQKHMITPYIMINTHDAKKLNLQKGDIVEFTYKSKTYKLPISISDNLSLNYIGLPLGIPDMSPNMIGNHITNLHKVKI</sequence>
<feature type="domain" description="4Fe-4S His(Cys)3-ligated-type" evidence="18">
    <location>
        <begin position="83"/>
        <end position="122"/>
    </location>
</feature>
<dbReference type="InterPro" id="IPR006963">
    <property type="entry name" value="Mopterin_OxRdtase_4Fe-4S_dom"/>
</dbReference>
<evidence type="ECO:0000256" key="15">
    <source>
        <dbReference type="RuleBase" id="RU003525"/>
    </source>
</evidence>
<evidence type="ECO:0000256" key="9">
    <source>
        <dbReference type="ARBA" id="ARBA00023004"/>
    </source>
</evidence>
<dbReference type="InterPro" id="IPR009010">
    <property type="entry name" value="Asp_de-COase-like_dom_sf"/>
</dbReference>
<evidence type="ECO:0000256" key="4">
    <source>
        <dbReference type="ARBA" id="ARBA00022485"/>
    </source>
</evidence>
<keyword evidence="5 15" id="KW-0001">2Fe-2S</keyword>
<dbReference type="Pfam" id="PF04879">
    <property type="entry name" value="Molybdop_Fe4S4"/>
    <property type="match status" value="1"/>
</dbReference>
<dbReference type="GO" id="GO:0046872">
    <property type="term" value="F:metal ion binding"/>
    <property type="evidence" value="ECO:0007669"/>
    <property type="project" value="UniProtKB-UniRule"/>
</dbReference>
<evidence type="ECO:0000256" key="10">
    <source>
        <dbReference type="ARBA" id="ARBA00023014"/>
    </source>
</evidence>
<dbReference type="PANTHER" id="PTHR43105">
    <property type="entry name" value="RESPIRATORY NITRATE REDUCTASE"/>
    <property type="match status" value="1"/>
</dbReference>
<comment type="cofactor">
    <cofactor evidence="1 15">
        <name>[4Fe-4S] cluster</name>
        <dbReference type="ChEBI" id="CHEBI:49883"/>
    </cofactor>
</comment>
<keyword evidence="6 15" id="KW-0874">Quinone</keyword>
<comment type="subunit">
    <text evidence="13">Composed of 13 different subunits. Subunits NuoCD, E, F, and G constitute the peripheral sector of the complex.</text>
</comment>
<dbReference type="PROSITE" id="PS00641">
    <property type="entry name" value="COMPLEX1_75K_1"/>
    <property type="match status" value="1"/>
</dbReference>
<evidence type="ECO:0000256" key="1">
    <source>
        <dbReference type="ARBA" id="ARBA00001966"/>
    </source>
</evidence>
<reference evidence="19" key="2">
    <citation type="submission" date="2023-10" db="EMBL/GenBank/DDBJ databases">
        <authorList>
            <person name="Koga R."/>
            <person name="Fukatsu T."/>
        </authorList>
    </citation>
    <scope>NUCLEOTIDE SEQUENCE</scope>
    <source>
        <strain evidence="19">Kw-01</strain>
    </source>
</reference>
<dbReference type="InterPro" id="IPR019574">
    <property type="entry name" value="NADH_UbQ_OxRdtase_Gsu_4Fe4S-bd"/>
</dbReference>
<dbReference type="InterPro" id="IPR010228">
    <property type="entry name" value="NADH_UbQ_OxRdtase_Gsu"/>
</dbReference>
<dbReference type="Pfam" id="PF10588">
    <property type="entry name" value="NADH-G_4Fe-4S_3"/>
    <property type="match status" value="1"/>
</dbReference>
<evidence type="ECO:0000256" key="7">
    <source>
        <dbReference type="ARBA" id="ARBA00022723"/>
    </source>
</evidence>
<evidence type="ECO:0000256" key="8">
    <source>
        <dbReference type="ARBA" id="ARBA00022967"/>
    </source>
</evidence>
<dbReference type="PROSITE" id="PS51669">
    <property type="entry name" value="4FE4S_MOW_BIS_MGD"/>
    <property type="match status" value="1"/>
</dbReference>
<dbReference type="GO" id="GO:0048038">
    <property type="term" value="F:quinone binding"/>
    <property type="evidence" value="ECO:0007669"/>
    <property type="project" value="UniProtKB-UniRule"/>
</dbReference>
<dbReference type="GO" id="GO:0008137">
    <property type="term" value="F:NADH dehydrogenase (ubiquinone) activity"/>
    <property type="evidence" value="ECO:0007669"/>
    <property type="project" value="UniProtKB-UniRule"/>
</dbReference>
<name>A0AAT9G4E2_9ENTR</name>
<keyword evidence="12" id="KW-0830">Ubiquinone</keyword>
<evidence type="ECO:0000313" key="19">
    <source>
        <dbReference type="EMBL" id="BET44574.1"/>
    </source>
</evidence>
<dbReference type="GO" id="GO:0051539">
    <property type="term" value="F:4 iron, 4 sulfur cluster binding"/>
    <property type="evidence" value="ECO:0007669"/>
    <property type="project" value="UniProtKB-KW"/>
</dbReference>
<dbReference type="Gene3D" id="3.30.200.210">
    <property type="match status" value="1"/>
</dbReference>
<comment type="similarity">
    <text evidence="3 15">Belongs to the complex I 75 kDa subunit family.</text>
</comment>
<keyword evidence="9 15" id="KW-0408">Iron</keyword>
<dbReference type="InterPro" id="IPR054351">
    <property type="entry name" value="NADH_UbQ_OxRdtase_ferredoxin"/>
</dbReference>
<dbReference type="CDD" id="cd02771">
    <property type="entry name" value="MopB_NDH-1_NuoG2-N7"/>
    <property type="match status" value="1"/>
</dbReference>
<dbReference type="SUPFAM" id="SSF50692">
    <property type="entry name" value="ADC-like"/>
    <property type="match status" value="1"/>
</dbReference>
<comment type="cofactor">
    <cofactor evidence="15">
        <name>[2Fe-2S] cluster</name>
        <dbReference type="ChEBI" id="CHEBI:190135"/>
    </cofactor>
    <text evidence="15">Binds 1 [2Fe-2S] cluster per subunit.</text>
</comment>
<dbReference type="PROSITE" id="PS00643">
    <property type="entry name" value="COMPLEX1_75K_3"/>
    <property type="match status" value="1"/>
</dbReference>
<dbReference type="PROSITE" id="PS00642">
    <property type="entry name" value="COMPLEX1_75K_2"/>
    <property type="match status" value="1"/>
</dbReference>
<dbReference type="NCBIfam" id="TIGR01973">
    <property type="entry name" value="NuoG"/>
    <property type="match status" value="1"/>
</dbReference>
<evidence type="ECO:0000259" key="17">
    <source>
        <dbReference type="PROSITE" id="PS51669"/>
    </source>
</evidence>
<evidence type="ECO:0000256" key="12">
    <source>
        <dbReference type="ARBA" id="ARBA00023075"/>
    </source>
</evidence>
<gene>
    <name evidence="19" type="primary">nuoG</name>
    <name evidence="19" type="ORF">ACHINZ_2460</name>
</gene>
<proteinExistence type="inferred from homology"/>
<evidence type="ECO:0000256" key="3">
    <source>
        <dbReference type="ARBA" id="ARBA00005404"/>
    </source>
</evidence>
<dbReference type="GO" id="GO:0042773">
    <property type="term" value="P:ATP synthesis coupled electron transport"/>
    <property type="evidence" value="ECO:0007669"/>
    <property type="project" value="InterPro"/>
</dbReference>
<dbReference type="Pfam" id="PF13510">
    <property type="entry name" value="Fer2_4"/>
    <property type="match status" value="1"/>
</dbReference>
<evidence type="ECO:0000256" key="14">
    <source>
        <dbReference type="ARBA" id="ARBA00047712"/>
    </source>
</evidence>
<dbReference type="InterPro" id="IPR001041">
    <property type="entry name" value="2Fe-2S_ferredoxin-type"/>
</dbReference>
<keyword evidence="11 15" id="KW-0520">NAD</keyword>
<evidence type="ECO:0000256" key="2">
    <source>
        <dbReference type="ARBA" id="ARBA00002378"/>
    </source>
</evidence>
<keyword evidence="4 15" id="KW-0004">4Fe-4S</keyword>
<accession>A0AAT9G4E2</accession>
<dbReference type="PROSITE" id="PS51839">
    <property type="entry name" value="4FE4S_HC3"/>
    <property type="match status" value="1"/>
</dbReference>
<dbReference type="Gene3D" id="3.40.50.740">
    <property type="match status" value="1"/>
</dbReference>
<dbReference type="AlphaFoldDB" id="A0AAT9G4E2"/>
<dbReference type="SUPFAM" id="SSF54862">
    <property type="entry name" value="4Fe-4S ferredoxins"/>
    <property type="match status" value="1"/>
</dbReference>
<dbReference type="InterPro" id="IPR050123">
    <property type="entry name" value="Prok_molybdopt-oxidoreductase"/>
</dbReference>
<dbReference type="CDD" id="cd02788">
    <property type="entry name" value="MopB_CT_NDH-1_NuoG2-N7"/>
    <property type="match status" value="1"/>
</dbReference>
<dbReference type="EC" id="7.1.1.-" evidence="15"/>
<feature type="domain" description="2Fe-2S ferredoxin-type" evidence="16">
    <location>
        <begin position="1"/>
        <end position="83"/>
    </location>
</feature>
<reference evidence="19" key="1">
    <citation type="journal article" date="2023" name="Front. Microbiol.">
        <title>Genome analysis of Candidatus Aschnera chinzeii, the bacterial endosymbiont of the blood-sucking bat fly Penicillidia jenynsii (Insecta: Diptera: Nycteribiidae).</title>
        <authorList>
            <person name="Koga R."/>
            <person name="Moriyama M."/>
            <person name="Nozaki T."/>
            <person name="Fukatsu T."/>
        </authorList>
    </citation>
    <scope>NUCLEOTIDE SEQUENCE</scope>
    <source>
        <strain evidence="19">Kw-01</strain>
    </source>
</reference>
<keyword evidence="7 15" id="KW-0479">Metal-binding</keyword>
<dbReference type="EMBL" id="AP028961">
    <property type="protein sequence ID" value="BET44574.1"/>
    <property type="molecule type" value="Genomic_DNA"/>
</dbReference>
<comment type="function">
    <text evidence="2">NDH-1 shuttles electrons from NADH, via FMN and iron-sulfur (Fe-S) centers, to quinones in the respiratory chain. The immediate electron acceptor for the enzyme in this species is believed to be ubiquinone. Couples the redox reaction to proton translocation (for every two electrons transferred, four hydrogen ions are translocated across the cytoplasmic membrane), and thus conserves the redox energy in a proton gradient.</text>
</comment>
<dbReference type="SUPFAM" id="SSF53706">
    <property type="entry name" value="Formate dehydrogenase/DMSO reductase, domains 1-3"/>
    <property type="match status" value="1"/>
</dbReference>
<keyword evidence="8 15" id="KW-1278">Translocase</keyword>
<dbReference type="Gene3D" id="2.40.40.20">
    <property type="match status" value="1"/>
</dbReference>
<dbReference type="InterPro" id="IPR036010">
    <property type="entry name" value="2Fe-2S_ferredoxin-like_sf"/>
</dbReference>
<organism evidence="19">
    <name type="scientific">Candidatus Aschnera chinzeii</name>
    <dbReference type="NCBI Taxonomy" id="1485666"/>
    <lineage>
        <taxon>Bacteria</taxon>
        <taxon>Pseudomonadati</taxon>
        <taxon>Pseudomonadota</taxon>
        <taxon>Gammaproteobacteria</taxon>
        <taxon>Enterobacterales</taxon>
        <taxon>Enterobacteriaceae</taxon>
        <taxon>Candidatus Aschnera</taxon>
    </lineage>
</organism>
<dbReference type="FunFam" id="3.10.20.740:FF:000002">
    <property type="entry name" value="NADH-quinone oxidoreductase"/>
    <property type="match status" value="1"/>
</dbReference>
<dbReference type="CDD" id="cd00207">
    <property type="entry name" value="fer2"/>
    <property type="match status" value="1"/>
</dbReference>
<evidence type="ECO:0000256" key="13">
    <source>
        <dbReference type="ARBA" id="ARBA00026021"/>
    </source>
</evidence>
<dbReference type="Pfam" id="PF00384">
    <property type="entry name" value="Molybdopterin"/>
    <property type="match status" value="1"/>
</dbReference>
<dbReference type="PANTHER" id="PTHR43105:SF10">
    <property type="entry name" value="NADH-QUINONE OXIDOREDUCTASE SUBUNIT G"/>
    <property type="match status" value="1"/>
</dbReference>
<dbReference type="Pfam" id="PF22117">
    <property type="entry name" value="Fer4_Nqo3"/>
    <property type="match status" value="1"/>
</dbReference>
<dbReference type="Gene3D" id="3.10.20.740">
    <property type="match status" value="1"/>
</dbReference>
<comment type="function">
    <text evidence="15">NDH-1 shuttles electrons from NADH, via FMN and iron-sulfur (Fe-S) centers, to quinones in the respiratory chain. Couples the redox reaction to proton translocation (for every two electrons transferred, four hydrogen ions are translocated across the cytoplasmic membrane), and thus conserves the redox energy in a proton gradient.</text>
</comment>
<evidence type="ECO:0000256" key="11">
    <source>
        <dbReference type="ARBA" id="ARBA00023027"/>
    </source>
</evidence>